<sequence length="108" mass="11883">MVIVRFQAESRTIEQDLVGGHMLKDEFSIGKKPTWKWTEENGKKVQSVVPEENGNTLKKVPPSGRFGMAISASWRAEIREAVDINGDRTYGVYCGAQGLCPGNSGKVI</sequence>
<organism evidence="1 2">
    <name type="scientific">Microthyrium microscopicum</name>
    <dbReference type="NCBI Taxonomy" id="703497"/>
    <lineage>
        <taxon>Eukaryota</taxon>
        <taxon>Fungi</taxon>
        <taxon>Dikarya</taxon>
        <taxon>Ascomycota</taxon>
        <taxon>Pezizomycotina</taxon>
        <taxon>Dothideomycetes</taxon>
        <taxon>Dothideomycetes incertae sedis</taxon>
        <taxon>Microthyriales</taxon>
        <taxon>Microthyriaceae</taxon>
        <taxon>Microthyrium</taxon>
    </lineage>
</organism>
<keyword evidence="2" id="KW-1185">Reference proteome</keyword>
<accession>A0A6A6UIX6</accession>
<gene>
    <name evidence="1" type="ORF">BT63DRAFT_452160</name>
</gene>
<name>A0A6A6UIX6_9PEZI</name>
<dbReference type="Proteomes" id="UP000799302">
    <property type="component" value="Unassembled WGS sequence"/>
</dbReference>
<evidence type="ECO:0000313" key="1">
    <source>
        <dbReference type="EMBL" id="KAF2671656.1"/>
    </source>
</evidence>
<proteinExistence type="predicted"/>
<evidence type="ECO:0000313" key="2">
    <source>
        <dbReference type="Proteomes" id="UP000799302"/>
    </source>
</evidence>
<dbReference type="AlphaFoldDB" id="A0A6A6UIX6"/>
<dbReference type="EMBL" id="MU004232">
    <property type="protein sequence ID" value="KAF2671656.1"/>
    <property type="molecule type" value="Genomic_DNA"/>
</dbReference>
<reference evidence="1" key="1">
    <citation type="journal article" date="2020" name="Stud. Mycol.">
        <title>101 Dothideomycetes genomes: a test case for predicting lifestyles and emergence of pathogens.</title>
        <authorList>
            <person name="Haridas S."/>
            <person name="Albert R."/>
            <person name="Binder M."/>
            <person name="Bloem J."/>
            <person name="Labutti K."/>
            <person name="Salamov A."/>
            <person name="Andreopoulos B."/>
            <person name="Baker S."/>
            <person name="Barry K."/>
            <person name="Bills G."/>
            <person name="Bluhm B."/>
            <person name="Cannon C."/>
            <person name="Castanera R."/>
            <person name="Culley D."/>
            <person name="Daum C."/>
            <person name="Ezra D."/>
            <person name="Gonzalez J."/>
            <person name="Henrissat B."/>
            <person name="Kuo A."/>
            <person name="Liang C."/>
            <person name="Lipzen A."/>
            <person name="Lutzoni F."/>
            <person name="Magnuson J."/>
            <person name="Mondo S."/>
            <person name="Nolan M."/>
            <person name="Ohm R."/>
            <person name="Pangilinan J."/>
            <person name="Park H.-J."/>
            <person name="Ramirez L."/>
            <person name="Alfaro M."/>
            <person name="Sun H."/>
            <person name="Tritt A."/>
            <person name="Yoshinaga Y."/>
            <person name="Zwiers L.-H."/>
            <person name="Turgeon B."/>
            <person name="Goodwin S."/>
            <person name="Spatafora J."/>
            <person name="Crous P."/>
            <person name="Grigoriev I."/>
        </authorList>
    </citation>
    <scope>NUCLEOTIDE SEQUENCE</scope>
    <source>
        <strain evidence="1">CBS 115976</strain>
    </source>
</reference>
<protein>
    <submittedName>
        <fullName evidence="1">Uncharacterized protein</fullName>
    </submittedName>
</protein>